<dbReference type="AlphaFoldDB" id="E0UK85"/>
<evidence type="ECO:0000313" key="3">
    <source>
        <dbReference type="Proteomes" id="UP000008206"/>
    </source>
</evidence>
<proteinExistence type="predicted"/>
<protein>
    <submittedName>
        <fullName evidence="2">Uncharacterized protein</fullName>
    </submittedName>
</protein>
<dbReference type="KEGG" id="cyj:Cyan7822_3917"/>
<gene>
    <name evidence="2" type="ordered locus">Cyan7822_3917</name>
</gene>
<keyword evidence="3" id="KW-1185">Reference proteome</keyword>
<feature type="signal peptide" evidence="1">
    <location>
        <begin position="1"/>
        <end position="23"/>
    </location>
</feature>
<feature type="chain" id="PRO_5003141302" evidence="1">
    <location>
        <begin position="24"/>
        <end position="106"/>
    </location>
</feature>
<dbReference type="HOGENOM" id="CLU_2218736_0_0_3"/>
<evidence type="ECO:0000256" key="1">
    <source>
        <dbReference type="SAM" id="SignalP"/>
    </source>
</evidence>
<dbReference type="RefSeq" id="WP_013323915.1">
    <property type="nucleotide sequence ID" value="NC_014501.1"/>
</dbReference>
<name>E0UK85_GLOV7</name>
<accession>E0UK85</accession>
<organism evidence="2 3">
    <name type="scientific">Gloeothece verrucosa (strain PCC 7822)</name>
    <name type="common">Cyanothece sp. (strain PCC 7822)</name>
    <dbReference type="NCBI Taxonomy" id="497965"/>
    <lineage>
        <taxon>Bacteria</taxon>
        <taxon>Bacillati</taxon>
        <taxon>Cyanobacteriota</taxon>
        <taxon>Cyanophyceae</taxon>
        <taxon>Oscillatoriophycideae</taxon>
        <taxon>Chroococcales</taxon>
        <taxon>Aphanothecaceae</taxon>
        <taxon>Gloeothece</taxon>
        <taxon>Gloeothece verrucosa</taxon>
    </lineage>
</organism>
<dbReference type="Proteomes" id="UP000008206">
    <property type="component" value="Chromosome"/>
</dbReference>
<keyword evidence="1" id="KW-0732">Signal</keyword>
<dbReference type="EMBL" id="CP002198">
    <property type="protein sequence ID" value="ADN15847.1"/>
    <property type="molecule type" value="Genomic_DNA"/>
</dbReference>
<sequence>MNLKTLPLLLLMSIFWIGDLAQAQDIEIQTPNVRVSKDEDGDVSVNTRNQRLRVPAPRSYVNLNSPRSYRHIYGCKRSNLTRQEITQITRSGRTVINTHLSNNQCY</sequence>
<evidence type="ECO:0000313" key="2">
    <source>
        <dbReference type="EMBL" id="ADN15847.1"/>
    </source>
</evidence>
<reference evidence="3" key="1">
    <citation type="journal article" date="2011" name="MBio">
        <title>Novel metabolic attributes of the genus Cyanothece, comprising a group of unicellular nitrogen-fixing Cyanobacteria.</title>
        <authorList>
            <person name="Bandyopadhyay A."/>
            <person name="Elvitigala T."/>
            <person name="Welsh E."/>
            <person name="Stockel J."/>
            <person name="Liberton M."/>
            <person name="Min H."/>
            <person name="Sherman L.A."/>
            <person name="Pakrasi H.B."/>
        </authorList>
    </citation>
    <scope>NUCLEOTIDE SEQUENCE [LARGE SCALE GENOMIC DNA]</scope>
    <source>
        <strain evidence="3">PCC 7822</strain>
    </source>
</reference>
<dbReference type="STRING" id="497965.Cyan7822_3917"/>